<sequence length="224" mass="24387">MRIAVRLTERTHTLSQHVVGDCVCIQNQTGPNPTKWDKTEIVIEVRQFDQYIVRVDGSGCVTLRNRKFLHKYMPVIPRAPLAMASGPTAIVLAQVNLPTSITPQLDSSPPPTTPIGPPKTPPWVYQASLPDPTNPLPDKPAAPQASLSPTVPQPDQSLQPTAAHEPTKSKPRALHNLMPHNAPCLKEWPTVDPTMLPLSTPSPGSPAPLIRCSTQQTRPPAMMN</sequence>
<feature type="region of interest" description="Disordered" evidence="1">
    <location>
        <begin position="101"/>
        <end position="174"/>
    </location>
</feature>
<comment type="caution">
    <text evidence="2">The sequence shown here is derived from an EMBL/GenBank/DDBJ whole genome shotgun (WGS) entry which is preliminary data.</text>
</comment>
<feature type="compositionally biased region" description="Polar residues" evidence="1">
    <location>
        <begin position="145"/>
        <end position="160"/>
    </location>
</feature>
<proteinExistence type="predicted"/>
<accession>A0AAE1TZL4</accession>
<protein>
    <submittedName>
        <fullName evidence="2">Uncharacterized protein</fullName>
    </submittedName>
</protein>
<evidence type="ECO:0000256" key="1">
    <source>
        <dbReference type="SAM" id="MobiDB-lite"/>
    </source>
</evidence>
<dbReference type="Proteomes" id="UP001292094">
    <property type="component" value="Unassembled WGS sequence"/>
</dbReference>
<feature type="region of interest" description="Disordered" evidence="1">
    <location>
        <begin position="200"/>
        <end position="224"/>
    </location>
</feature>
<keyword evidence="3" id="KW-1185">Reference proteome</keyword>
<dbReference type="EMBL" id="JAWZYT010002409">
    <property type="protein sequence ID" value="KAK4304623.1"/>
    <property type="molecule type" value="Genomic_DNA"/>
</dbReference>
<organism evidence="2 3">
    <name type="scientific">Petrolisthes manimaculis</name>
    <dbReference type="NCBI Taxonomy" id="1843537"/>
    <lineage>
        <taxon>Eukaryota</taxon>
        <taxon>Metazoa</taxon>
        <taxon>Ecdysozoa</taxon>
        <taxon>Arthropoda</taxon>
        <taxon>Crustacea</taxon>
        <taxon>Multicrustacea</taxon>
        <taxon>Malacostraca</taxon>
        <taxon>Eumalacostraca</taxon>
        <taxon>Eucarida</taxon>
        <taxon>Decapoda</taxon>
        <taxon>Pleocyemata</taxon>
        <taxon>Anomura</taxon>
        <taxon>Galatheoidea</taxon>
        <taxon>Porcellanidae</taxon>
        <taxon>Petrolisthes</taxon>
    </lineage>
</organism>
<reference evidence="2" key="1">
    <citation type="submission" date="2023-11" db="EMBL/GenBank/DDBJ databases">
        <title>Genome assemblies of two species of porcelain crab, Petrolisthes cinctipes and Petrolisthes manimaculis (Anomura: Porcellanidae).</title>
        <authorList>
            <person name="Angst P."/>
        </authorList>
    </citation>
    <scope>NUCLEOTIDE SEQUENCE</scope>
    <source>
        <strain evidence="2">PB745_02</strain>
        <tissue evidence="2">Gill</tissue>
    </source>
</reference>
<name>A0AAE1TZL4_9EUCA</name>
<evidence type="ECO:0000313" key="3">
    <source>
        <dbReference type="Proteomes" id="UP001292094"/>
    </source>
</evidence>
<feature type="compositionally biased region" description="Pro residues" evidence="1">
    <location>
        <begin position="108"/>
        <end position="121"/>
    </location>
</feature>
<evidence type="ECO:0000313" key="2">
    <source>
        <dbReference type="EMBL" id="KAK4304623.1"/>
    </source>
</evidence>
<dbReference type="AlphaFoldDB" id="A0AAE1TZL4"/>
<gene>
    <name evidence="2" type="ORF">Pmani_023498</name>
</gene>